<dbReference type="RefSeq" id="WP_096204905.1">
    <property type="nucleotide sequence ID" value="NZ_FZMP01000096.1"/>
</dbReference>
<evidence type="ECO:0000313" key="1">
    <source>
        <dbReference type="EMBL" id="SNQ60520.1"/>
    </source>
</evidence>
<evidence type="ECO:0008006" key="3">
    <source>
        <dbReference type="Google" id="ProtNLM"/>
    </source>
</evidence>
<reference evidence="2" key="1">
    <citation type="submission" date="2017-06" db="EMBL/GenBank/DDBJ databases">
        <authorList>
            <person name="Cremers G."/>
        </authorList>
    </citation>
    <scope>NUCLEOTIDE SEQUENCE [LARGE SCALE GENOMIC DNA]</scope>
</reference>
<protein>
    <recommendedName>
        <fullName evidence="3">PIN domain-containing protein</fullName>
    </recommendedName>
</protein>
<dbReference type="AlphaFoldDB" id="A0A284VML5"/>
<proteinExistence type="predicted"/>
<evidence type="ECO:0000313" key="2">
    <source>
        <dbReference type="Proteomes" id="UP000218615"/>
    </source>
</evidence>
<accession>A0A284VML5</accession>
<keyword evidence="2" id="KW-1185">Reference proteome</keyword>
<gene>
    <name evidence="1" type="ORF">MNV_1850029</name>
</gene>
<dbReference type="Proteomes" id="UP000218615">
    <property type="component" value="Unassembled WGS sequence"/>
</dbReference>
<dbReference type="EMBL" id="FZMP01000096">
    <property type="protein sequence ID" value="SNQ60520.1"/>
    <property type="molecule type" value="Genomic_DNA"/>
</dbReference>
<name>A0A284VML5_9EURY</name>
<sequence length="159" mass="18442">MKYKFIVDENIFYCAIRGVDEYDSIDTSSARFLAYLLKNCHKIYVDSECNRCYEKTIKNKLKYMSKNEPVLPQVDLLIQNIFHTSEKIIREFSDSLQFPDEAAIPRKDVYIARCANHFSAKIITLDKDFRDAVNNHAFLKQNGVKALHPKDAIKLVSEA</sequence>
<organism evidence="1 2">
    <name type="scientific">Candidatus Methanoperedens nitratireducens</name>
    <dbReference type="NCBI Taxonomy" id="1392998"/>
    <lineage>
        <taxon>Archaea</taxon>
        <taxon>Methanobacteriati</taxon>
        <taxon>Methanobacteriota</taxon>
        <taxon>Stenosarchaea group</taxon>
        <taxon>Methanomicrobia</taxon>
        <taxon>Methanosarcinales</taxon>
        <taxon>ANME-2 cluster</taxon>
        <taxon>Candidatus Methanoperedentaceae</taxon>
        <taxon>Candidatus Methanoperedens</taxon>
    </lineage>
</organism>